<dbReference type="InterPro" id="IPR011701">
    <property type="entry name" value="MFS"/>
</dbReference>
<comment type="caution">
    <text evidence="6">The sequence shown here is derived from an EMBL/GenBank/DDBJ whole genome shotgun (WGS) entry which is preliminary data.</text>
</comment>
<evidence type="ECO:0000313" key="7">
    <source>
        <dbReference type="Proteomes" id="UP000612055"/>
    </source>
</evidence>
<feature type="transmembrane region" description="Helical" evidence="5">
    <location>
        <begin position="109"/>
        <end position="132"/>
    </location>
</feature>
<keyword evidence="3 5" id="KW-0472">Membrane</keyword>
<feature type="compositionally biased region" description="Low complexity" evidence="4">
    <location>
        <begin position="302"/>
        <end position="311"/>
    </location>
</feature>
<feature type="transmembrane region" description="Helical" evidence="5">
    <location>
        <begin position="83"/>
        <end position="103"/>
    </location>
</feature>
<evidence type="ECO:0000256" key="2">
    <source>
        <dbReference type="ARBA" id="ARBA00022989"/>
    </source>
</evidence>
<dbReference type="SUPFAM" id="SSF103473">
    <property type="entry name" value="MFS general substrate transporter"/>
    <property type="match status" value="1"/>
</dbReference>
<evidence type="ECO:0000256" key="4">
    <source>
        <dbReference type="SAM" id="MobiDB-lite"/>
    </source>
</evidence>
<reference evidence="6" key="1">
    <citation type="journal article" date="2020" name="bioRxiv">
        <title>Comparative genomics of Chlamydomonas.</title>
        <authorList>
            <person name="Craig R.J."/>
            <person name="Hasan A.R."/>
            <person name="Ness R.W."/>
            <person name="Keightley P.D."/>
        </authorList>
    </citation>
    <scope>NUCLEOTIDE SEQUENCE</scope>
    <source>
        <strain evidence="6">CCAP 11/70</strain>
    </source>
</reference>
<dbReference type="Pfam" id="PF07690">
    <property type="entry name" value="MFS_1"/>
    <property type="match status" value="1"/>
</dbReference>
<gene>
    <name evidence="6" type="ORF">HYH03_003616</name>
</gene>
<feature type="transmembrane region" description="Helical" evidence="5">
    <location>
        <begin position="593"/>
        <end position="616"/>
    </location>
</feature>
<name>A0A836C429_9CHLO</name>
<feature type="transmembrane region" description="Helical" evidence="5">
    <location>
        <begin position="446"/>
        <end position="470"/>
    </location>
</feature>
<dbReference type="Proteomes" id="UP000612055">
    <property type="component" value="Unassembled WGS sequence"/>
</dbReference>
<evidence type="ECO:0000256" key="5">
    <source>
        <dbReference type="SAM" id="Phobius"/>
    </source>
</evidence>
<feature type="transmembrane region" description="Helical" evidence="5">
    <location>
        <begin position="53"/>
        <end position="76"/>
    </location>
</feature>
<feature type="transmembrane region" description="Helical" evidence="5">
    <location>
        <begin position="560"/>
        <end position="581"/>
    </location>
</feature>
<accession>A0A836C429</accession>
<dbReference type="AlphaFoldDB" id="A0A836C429"/>
<protein>
    <submittedName>
        <fullName evidence="6">Uncharacterized protein</fullName>
    </submittedName>
</protein>
<dbReference type="EMBL" id="JAEHOE010000010">
    <property type="protein sequence ID" value="KAG2498357.1"/>
    <property type="molecule type" value="Genomic_DNA"/>
</dbReference>
<organism evidence="6 7">
    <name type="scientific">Edaphochlamys debaryana</name>
    <dbReference type="NCBI Taxonomy" id="47281"/>
    <lineage>
        <taxon>Eukaryota</taxon>
        <taxon>Viridiplantae</taxon>
        <taxon>Chlorophyta</taxon>
        <taxon>core chlorophytes</taxon>
        <taxon>Chlorophyceae</taxon>
        <taxon>CS clade</taxon>
        <taxon>Chlamydomonadales</taxon>
        <taxon>Chlamydomonadales incertae sedis</taxon>
        <taxon>Edaphochlamys</taxon>
    </lineage>
</organism>
<evidence type="ECO:0000256" key="3">
    <source>
        <dbReference type="ARBA" id="ARBA00023136"/>
    </source>
</evidence>
<evidence type="ECO:0000256" key="1">
    <source>
        <dbReference type="ARBA" id="ARBA00022692"/>
    </source>
</evidence>
<feature type="transmembrane region" description="Helical" evidence="5">
    <location>
        <begin position="20"/>
        <end position="41"/>
    </location>
</feature>
<dbReference type="GO" id="GO:0022857">
    <property type="term" value="F:transmembrane transporter activity"/>
    <property type="evidence" value="ECO:0007669"/>
    <property type="project" value="InterPro"/>
</dbReference>
<feature type="transmembrane region" description="Helical" evidence="5">
    <location>
        <begin position="490"/>
        <end position="510"/>
    </location>
</feature>
<evidence type="ECO:0000313" key="6">
    <source>
        <dbReference type="EMBL" id="KAG2498357.1"/>
    </source>
</evidence>
<feature type="transmembrane region" description="Helical" evidence="5">
    <location>
        <begin position="522"/>
        <end position="540"/>
    </location>
</feature>
<sequence>MSCCSRASAAPNAPGVGHGLLYIIASLVLGIELNLLGPTVASIAQQLSTSEAALGPVVGLGGIGLLVGGIPAGWLLDRLPGHLVFATALALQAAAFGLLPHLTQLNLLAGVYCSAALTFNVITTGANAMILWRYPIAHGTWLNLASALFGVGCFCAPMLARAAAPSPQGPAGPDAALGYAAEGVSGPPFSLRGGDAAWAYYAVALGAALCAVWALMLPSPPLPGEHSGPHQESPSEPLDLDQLASLQPSTTNQHNRRQLKTNKNRRHRRHNRHSQAHALKRPDGAGAGAAAQSEGGAGAGAEGYSSDGSGSLCRSPSFSGGITTTGSVPAGFASEASGGFGSTLSESSLAMSCDSAGGLRGSVGGASEAGHPHTHHSADVLAAAAAQVKAQARLHQHQHRILVLNQQQQQRLAAAAGGSGGAAANGRRTAGGGLWRRYTHELSMGWPVLAPVVLLLFANISTQASFGAWVTTYCRRAVGLDEAAAQAVTAAYWAAFTGTRLVGAAAAPWMHASSVLLSTCPFALLGAGLAVLGPQVPGLLPTPDVAPGAAAPFAAALPLWALYLAVSGVGVGCATGFANSVSLTGDHLQLDGFTNGILSSVAGLASTLCPAAVPWLAEHTGLGYGALMGTAFGMSALQLVSVLAAMLGARYVDAWIRAEEAEEDVAELAAALVAERARRARLEGLEGRAGEGERKGGREGRAARRAGDAVVVVVAGGSEEGSEEGAEEAGPAEGGRRQAGRRNAGGELGQPLLDDRRS</sequence>
<dbReference type="PANTHER" id="PTHR23121:SF9">
    <property type="entry name" value="SODIUM-DEPENDENT GLUCOSE TRANSPORTER 1"/>
    <property type="match status" value="1"/>
</dbReference>
<dbReference type="PANTHER" id="PTHR23121">
    <property type="entry name" value="SODIUM-DEPENDENT GLUCOSE TRANSPORTER 1"/>
    <property type="match status" value="1"/>
</dbReference>
<keyword evidence="2 5" id="KW-1133">Transmembrane helix</keyword>
<feature type="transmembrane region" description="Helical" evidence="5">
    <location>
        <begin position="622"/>
        <end position="647"/>
    </location>
</feature>
<feature type="region of interest" description="Disordered" evidence="4">
    <location>
        <begin position="714"/>
        <end position="758"/>
    </location>
</feature>
<feature type="compositionally biased region" description="Basic residues" evidence="4">
    <location>
        <begin position="254"/>
        <end position="279"/>
    </location>
</feature>
<dbReference type="OrthoDB" id="545299at2759"/>
<feature type="region of interest" description="Disordered" evidence="4">
    <location>
        <begin position="246"/>
        <end position="313"/>
    </location>
</feature>
<dbReference type="InterPro" id="IPR036259">
    <property type="entry name" value="MFS_trans_sf"/>
</dbReference>
<proteinExistence type="predicted"/>
<keyword evidence="7" id="KW-1185">Reference proteome</keyword>
<dbReference type="Gene3D" id="1.20.1250.20">
    <property type="entry name" value="MFS general substrate transporter like domains"/>
    <property type="match status" value="2"/>
</dbReference>
<feature type="transmembrane region" description="Helical" evidence="5">
    <location>
        <begin position="144"/>
        <end position="164"/>
    </location>
</feature>
<feature type="transmembrane region" description="Helical" evidence="5">
    <location>
        <begin position="198"/>
        <end position="217"/>
    </location>
</feature>
<keyword evidence="1 5" id="KW-0812">Transmembrane</keyword>